<organism evidence="2 3">
    <name type="scientific">Chryseobacterium paridis</name>
    <dbReference type="NCBI Taxonomy" id="2800328"/>
    <lineage>
        <taxon>Bacteria</taxon>
        <taxon>Pseudomonadati</taxon>
        <taxon>Bacteroidota</taxon>
        <taxon>Flavobacteriia</taxon>
        <taxon>Flavobacteriales</taxon>
        <taxon>Weeksellaceae</taxon>
        <taxon>Chryseobacterium group</taxon>
        <taxon>Chryseobacterium</taxon>
    </lineage>
</organism>
<protein>
    <submittedName>
        <fullName evidence="2">Uncharacterized protein</fullName>
    </submittedName>
</protein>
<evidence type="ECO:0000256" key="1">
    <source>
        <dbReference type="SAM" id="MobiDB-lite"/>
    </source>
</evidence>
<dbReference type="RefSeq" id="WP_200245016.1">
    <property type="nucleotide sequence ID" value="NZ_JAENHK010000007.1"/>
</dbReference>
<dbReference type="Proteomes" id="UP000628669">
    <property type="component" value="Unassembled WGS sequence"/>
</dbReference>
<evidence type="ECO:0000313" key="2">
    <source>
        <dbReference type="EMBL" id="MBK1895770.1"/>
    </source>
</evidence>
<gene>
    <name evidence="2" type="ORF">JHL15_08425</name>
</gene>
<comment type="caution">
    <text evidence="2">The sequence shown here is derived from an EMBL/GenBank/DDBJ whole genome shotgun (WGS) entry which is preliminary data.</text>
</comment>
<keyword evidence="3" id="KW-1185">Reference proteome</keyword>
<sequence>MRPKQIPGVPVQERGGFHDTESQKNVGEPNLLAQNFDVLKKRFFSINEWQQYSGEGSAEFKLYNSAGVPVEGAPEIGYFIRIDIPGPGESEAKGFDWVEIINISHHLSDHLEYFLITCRPSKIPGNVENNHIAHFYSSKATSTFMISKTDEQIKAAVYGRNESPNYDARFIDKIRNIFIAVGGMMGTAKIQWKTLSDGLLDFD</sequence>
<dbReference type="EMBL" id="JAENHK010000007">
    <property type="protein sequence ID" value="MBK1895770.1"/>
    <property type="molecule type" value="Genomic_DNA"/>
</dbReference>
<evidence type="ECO:0000313" key="3">
    <source>
        <dbReference type="Proteomes" id="UP000628669"/>
    </source>
</evidence>
<proteinExistence type="predicted"/>
<accession>A0ABS1FTM5</accession>
<reference evidence="3" key="1">
    <citation type="submission" date="2021-01" db="EMBL/GenBank/DDBJ databases">
        <title>Genome public.</title>
        <authorList>
            <person name="Liu C."/>
            <person name="Sun Q."/>
        </authorList>
    </citation>
    <scope>NUCLEOTIDE SEQUENCE [LARGE SCALE GENOMIC DNA]</scope>
    <source>
        <strain evidence="3">YIM B02567</strain>
    </source>
</reference>
<feature type="region of interest" description="Disordered" evidence="1">
    <location>
        <begin position="1"/>
        <end position="24"/>
    </location>
</feature>
<name>A0ABS1FTM5_9FLAO</name>